<dbReference type="RefSeq" id="WP_378129382.1">
    <property type="nucleotide sequence ID" value="NZ_JBHSMI010000004.1"/>
</dbReference>
<dbReference type="CDD" id="cd00385">
    <property type="entry name" value="Isoprenoid_Biosyn_C1"/>
    <property type="match status" value="1"/>
</dbReference>
<evidence type="ECO:0000256" key="3">
    <source>
        <dbReference type="ARBA" id="ARBA00022679"/>
    </source>
</evidence>
<dbReference type="Proteomes" id="UP001596113">
    <property type="component" value="Unassembled WGS sequence"/>
</dbReference>
<evidence type="ECO:0000256" key="6">
    <source>
        <dbReference type="RuleBase" id="RU004466"/>
    </source>
</evidence>
<dbReference type="InterPro" id="IPR033965">
    <property type="entry name" value="ComQ"/>
</dbReference>
<sequence length="303" mass="34612">MDQAFLSQMLDMADRHFQSRDMKDLMRECINEKAKEQFKWASMTTYVHGMLGGESPAIERAAALTELLMLALDIVDDVQDQDNASMIWMQRPQAYALNAVLSFIAVAMSEWREIGNADMLGEIGQLLARSIEGQQKDVSGAVVTEADYVEMVRQKSGALIRLAFRMGYSLVDGLERETTQRIDEMAECVGMIAQIGNDVNDVIRYDVKNDLLQKKRTLPILFMLVDSHEEFPPISQYYEGKISEEEFLRSKSECMQYIRDSGCIEYSQVIQRLYTERAEELLQLIPAVSPWKEKLKELTLGHV</sequence>
<dbReference type="Gene3D" id="1.10.600.10">
    <property type="entry name" value="Farnesyl Diphosphate Synthase"/>
    <property type="match status" value="1"/>
</dbReference>
<evidence type="ECO:0000256" key="4">
    <source>
        <dbReference type="ARBA" id="ARBA00022723"/>
    </source>
</evidence>
<dbReference type="EMBL" id="JBHSMI010000004">
    <property type="protein sequence ID" value="MFC5401635.1"/>
    <property type="molecule type" value="Genomic_DNA"/>
</dbReference>
<evidence type="ECO:0000256" key="5">
    <source>
        <dbReference type="ARBA" id="ARBA00022842"/>
    </source>
</evidence>
<dbReference type="InterPro" id="IPR008949">
    <property type="entry name" value="Isoprenoid_synthase_dom_sf"/>
</dbReference>
<comment type="caution">
    <text evidence="7">The sequence shown here is derived from an EMBL/GenBank/DDBJ whole genome shotgun (WGS) entry which is preliminary data.</text>
</comment>
<evidence type="ECO:0000313" key="8">
    <source>
        <dbReference type="Proteomes" id="UP001596113"/>
    </source>
</evidence>
<dbReference type="PANTHER" id="PTHR12001">
    <property type="entry name" value="GERANYLGERANYL PYROPHOSPHATE SYNTHASE"/>
    <property type="match status" value="1"/>
</dbReference>
<gene>
    <name evidence="7" type="ORF">ACFPOF_02720</name>
</gene>
<proteinExistence type="inferred from homology"/>
<keyword evidence="4" id="KW-0479">Metal-binding</keyword>
<reference evidence="8" key="1">
    <citation type="journal article" date="2019" name="Int. J. Syst. Evol. Microbiol.">
        <title>The Global Catalogue of Microorganisms (GCM) 10K type strain sequencing project: providing services to taxonomists for standard genome sequencing and annotation.</title>
        <authorList>
            <consortium name="The Broad Institute Genomics Platform"/>
            <consortium name="The Broad Institute Genome Sequencing Center for Infectious Disease"/>
            <person name="Wu L."/>
            <person name="Ma J."/>
        </authorList>
    </citation>
    <scope>NUCLEOTIDE SEQUENCE [LARGE SCALE GENOMIC DNA]</scope>
    <source>
        <strain evidence="8">CGMCC 1.18575</strain>
    </source>
</reference>
<evidence type="ECO:0000313" key="7">
    <source>
        <dbReference type="EMBL" id="MFC5401635.1"/>
    </source>
</evidence>
<protein>
    <submittedName>
        <fullName evidence="7">Polyprenyl synthetase family protein</fullName>
    </submittedName>
</protein>
<dbReference type="SUPFAM" id="SSF48576">
    <property type="entry name" value="Terpenoid synthases"/>
    <property type="match status" value="1"/>
</dbReference>
<evidence type="ECO:0000256" key="1">
    <source>
        <dbReference type="ARBA" id="ARBA00001946"/>
    </source>
</evidence>
<keyword evidence="3 6" id="KW-0808">Transferase</keyword>
<keyword evidence="5" id="KW-0460">Magnesium</keyword>
<evidence type="ECO:0000256" key="2">
    <source>
        <dbReference type="ARBA" id="ARBA00006706"/>
    </source>
</evidence>
<dbReference type="SFLD" id="SFLDG01211">
    <property type="entry name" value="Competence_Regulatory_Protein"/>
    <property type="match status" value="1"/>
</dbReference>
<organism evidence="7 8">
    <name type="scientific">Cohnella soli</name>
    <dbReference type="NCBI Taxonomy" id="425005"/>
    <lineage>
        <taxon>Bacteria</taxon>
        <taxon>Bacillati</taxon>
        <taxon>Bacillota</taxon>
        <taxon>Bacilli</taxon>
        <taxon>Bacillales</taxon>
        <taxon>Paenibacillaceae</taxon>
        <taxon>Cohnella</taxon>
    </lineage>
</organism>
<dbReference type="PANTHER" id="PTHR12001:SF69">
    <property type="entry name" value="ALL TRANS-POLYPRENYL-DIPHOSPHATE SYNTHASE PDSS1"/>
    <property type="match status" value="1"/>
</dbReference>
<comment type="similarity">
    <text evidence="2 6">Belongs to the FPP/GGPP synthase family.</text>
</comment>
<comment type="cofactor">
    <cofactor evidence="1">
        <name>Mg(2+)</name>
        <dbReference type="ChEBI" id="CHEBI:18420"/>
    </cofactor>
</comment>
<accession>A0ABW0HKC9</accession>
<dbReference type="SFLD" id="SFLDS00005">
    <property type="entry name" value="Isoprenoid_Synthase_Type_I"/>
    <property type="match status" value="1"/>
</dbReference>
<keyword evidence="8" id="KW-1185">Reference proteome</keyword>
<name>A0ABW0HKC9_9BACL</name>
<dbReference type="InterPro" id="IPR000092">
    <property type="entry name" value="Polyprenyl_synt"/>
</dbReference>
<dbReference type="Pfam" id="PF00348">
    <property type="entry name" value="polyprenyl_synt"/>
    <property type="match status" value="1"/>
</dbReference>